<dbReference type="AlphaFoldDB" id="A0A1C7DT21"/>
<evidence type="ECO:0000259" key="4">
    <source>
        <dbReference type="Pfam" id="PF20629"/>
    </source>
</evidence>
<dbReference type="GO" id="GO:0019698">
    <property type="term" value="P:D-galacturonate catabolic process"/>
    <property type="evidence" value="ECO:0007669"/>
    <property type="project" value="TreeGrafter"/>
</dbReference>
<dbReference type="KEGG" id="phc:BBI08_11995"/>
<dbReference type="RefSeq" id="WP_008497554.1">
    <property type="nucleotide sequence ID" value="NZ_CP016537.2"/>
</dbReference>
<dbReference type="Pfam" id="PF04295">
    <property type="entry name" value="GD_AH_second"/>
    <property type="match status" value="1"/>
</dbReference>
<sequence length="374" mass="40085">MEYYFEGYPRSNGVAGTRNYVGIVSSVICSSAVVREISEKVQGTVPFVHANGCAQLGDDLVLTKNMLVGVASNPNIHSALIVGLGCETNQVSGLLKNIPKIKSIKGIGIQQLAGGENTIQKGIDITEKWVAEAKEQQREKLPLSSLTIGVLGVELDNDTLLATAPIIGKVVDKWTAEGVKVIVGMSKTLEPAGEVLAKRISDTAELEALVKSSEGMKRLRWDDTKNGSTTFKEFTVEQTQLALLESKMTGEKTINGILNYGEAPDKDGLHLMKTSSNVVESLSKMASAGCSAVVIVSSRGVLTGSIALPCITITSESDENAFDELVDYTITKSESTNHVESIMKMIQEVCSGKQTKLEELDLGEFSIPHLGTTY</sequence>
<dbReference type="Proteomes" id="UP000092687">
    <property type="component" value="Chromosome"/>
</dbReference>
<dbReference type="PANTHER" id="PTHR30536:SF5">
    <property type="entry name" value="ALTRONATE DEHYDRATASE"/>
    <property type="match status" value="1"/>
</dbReference>
<evidence type="ECO:0000256" key="2">
    <source>
        <dbReference type="ARBA" id="ARBA00023239"/>
    </source>
</evidence>
<dbReference type="InterPro" id="IPR052172">
    <property type="entry name" value="UxaA_altronate/galactarate_dh"/>
</dbReference>
<evidence type="ECO:0000259" key="3">
    <source>
        <dbReference type="Pfam" id="PF04295"/>
    </source>
</evidence>
<dbReference type="OrthoDB" id="9804574at2"/>
<comment type="similarity">
    <text evidence="1">Belongs to the UxaA family.</text>
</comment>
<dbReference type="GO" id="GO:0016829">
    <property type="term" value="F:lyase activity"/>
    <property type="evidence" value="ECO:0007669"/>
    <property type="project" value="UniProtKB-KW"/>
</dbReference>
<keyword evidence="6" id="KW-1185">Reference proteome</keyword>
<evidence type="ECO:0000256" key="1">
    <source>
        <dbReference type="ARBA" id="ARBA00010986"/>
    </source>
</evidence>
<evidence type="ECO:0000313" key="6">
    <source>
        <dbReference type="Proteomes" id="UP000092687"/>
    </source>
</evidence>
<dbReference type="InterPro" id="IPR048332">
    <property type="entry name" value="GD_AH_C"/>
</dbReference>
<feature type="domain" description="D-galactarate/Altronate dehydratase C-terminal" evidence="4">
    <location>
        <begin position="144"/>
        <end position="371"/>
    </location>
</feature>
<organism evidence="5 6">
    <name type="scientific">Planococcus halocryophilus</name>
    <dbReference type="NCBI Taxonomy" id="1215089"/>
    <lineage>
        <taxon>Bacteria</taxon>
        <taxon>Bacillati</taxon>
        <taxon>Bacillota</taxon>
        <taxon>Bacilli</taxon>
        <taxon>Bacillales</taxon>
        <taxon>Caryophanaceae</taxon>
        <taxon>Planococcus</taxon>
    </lineage>
</organism>
<dbReference type="EMBL" id="CP016537">
    <property type="protein sequence ID" value="ANU14552.1"/>
    <property type="molecule type" value="Genomic_DNA"/>
</dbReference>
<accession>A0A1C7DT21</accession>
<name>A0A1C7DT21_9BACL</name>
<dbReference type="GO" id="GO:0016787">
    <property type="term" value="F:hydrolase activity"/>
    <property type="evidence" value="ECO:0007669"/>
    <property type="project" value="UniProtKB-KW"/>
</dbReference>
<dbReference type="PANTHER" id="PTHR30536">
    <property type="entry name" value="ALTRONATE/GALACTARATE DEHYDRATASE"/>
    <property type="match status" value="1"/>
</dbReference>
<reference evidence="5" key="1">
    <citation type="submission" date="2016-10" db="EMBL/GenBank/DDBJ databases">
        <authorList>
            <person name="de Groot N.N."/>
        </authorList>
    </citation>
    <scope>NUCLEOTIDE SEQUENCE</scope>
    <source>
        <strain evidence="5">DSM 24743</strain>
    </source>
</reference>
<dbReference type="Pfam" id="PF20629">
    <property type="entry name" value="GD_AH_C"/>
    <property type="match status" value="1"/>
</dbReference>
<dbReference type="STRING" id="1215089.BBI08_11995"/>
<keyword evidence="5" id="KW-0378">Hydrolase</keyword>
<protein>
    <submittedName>
        <fullName evidence="5">Altronate hydrolase</fullName>
    </submittedName>
</protein>
<keyword evidence="2" id="KW-0456">Lyase</keyword>
<gene>
    <name evidence="5" type="ORF">BBI08_11995</name>
</gene>
<dbReference type="InterPro" id="IPR007392">
    <property type="entry name" value="GD_AH_second"/>
</dbReference>
<evidence type="ECO:0000313" key="5">
    <source>
        <dbReference type="EMBL" id="ANU14552.1"/>
    </source>
</evidence>
<feature type="domain" description="D-galactarate/Altronate dehydratase second" evidence="3">
    <location>
        <begin position="7"/>
        <end position="134"/>
    </location>
</feature>
<proteinExistence type="inferred from homology"/>